<sequence>MWVYGSGRRAERAGQIVGDGCLVCMEEVGQEDELFHGVCFVDKRVRLVLESIRGSNMFTVVNTFGEGLPNEDMP</sequence>
<dbReference type="AlphaFoldDB" id="A0A5B7D0D1"/>
<reference evidence="1 2" key="1">
    <citation type="submission" date="2019-05" db="EMBL/GenBank/DDBJ databases">
        <title>Another draft genome of Portunus trituberculatus and its Hox gene families provides insights of decapod evolution.</title>
        <authorList>
            <person name="Jeong J.-H."/>
            <person name="Song I."/>
            <person name="Kim S."/>
            <person name="Choi T."/>
            <person name="Kim D."/>
            <person name="Ryu S."/>
            <person name="Kim W."/>
        </authorList>
    </citation>
    <scope>NUCLEOTIDE SEQUENCE [LARGE SCALE GENOMIC DNA]</scope>
    <source>
        <tissue evidence="1">Muscle</tissue>
    </source>
</reference>
<evidence type="ECO:0000313" key="2">
    <source>
        <dbReference type="Proteomes" id="UP000324222"/>
    </source>
</evidence>
<comment type="caution">
    <text evidence="1">The sequence shown here is derived from an EMBL/GenBank/DDBJ whole genome shotgun (WGS) entry which is preliminary data.</text>
</comment>
<organism evidence="1 2">
    <name type="scientific">Portunus trituberculatus</name>
    <name type="common">Swimming crab</name>
    <name type="synonym">Neptunus trituberculatus</name>
    <dbReference type="NCBI Taxonomy" id="210409"/>
    <lineage>
        <taxon>Eukaryota</taxon>
        <taxon>Metazoa</taxon>
        <taxon>Ecdysozoa</taxon>
        <taxon>Arthropoda</taxon>
        <taxon>Crustacea</taxon>
        <taxon>Multicrustacea</taxon>
        <taxon>Malacostraca</taxon>
        <taxon>Eumalacostraca</taxon>
        <taxon>Eucarida</taxon>
        <taxon>Decapoda</taxon>
        <taxon>Pleocyemata</taxon>
        <taxon>Brachyura</taxon>
        <taxon>Eubrachyura</taxon>
        <taxon>Portunoidea</taxon>
        <taxon>Portunidae</taxon>
        <taxon>Portuninae</taxon>
        <taxon>Portunus</taxon>
    </lineage>
</organism>
<evidence type="ECO:0000313" key="1">
    <source>
        <dbReference type="EMBL" id="MPC14918.1"/>
    </source>
</evidence>
<proteinExistence type="predicted"/>
<accession>A0A5B7D0D1</accession>
<dbReference type="Proteomes" id="UP000324222">
    <property type="component" value="Unassembled WGS sequence"/>
</dbReference>
<protein>
    <submittedName>
        <fullName evidence="1">Uncharacterized protein</fullName>
    </submittedName>
</protein>
<name>A0A5B7D0D1_PORTR</name>
<gene>
    <name evidence="1" type="ORF">E2C01_007697</name>
</gene>
<keyword evidence="2" id="KW-1185">Reference proteome</keyword>
<dbReference type="EMBL" id="VSRR010000388">
    <property type="protein sequence ID" value="MPC14918.1"/>
    <property type="molecule type" value="Genomic_DNA"/>
</dbReference>